<dbReference type="EMBL" id="BNEB01000002">
    <property type="protein sequence ID" value="GHI60051.1"/>
    <property type="molecule type" value="Genomic_DNA"/>
</dbReference>
<sequence>MVGVYLTGSGVSWAGECHCRTPSQPTVPAVPGRPVPDPLTAPSRRPVPPDGRGRVFRRAGAAGRVPGPDPERRSYSSFTSFASVRTPPGLPLSPVRTTPSLILCRK</sequence>
<gene>
    <name evidence="2" type="ORF">Saso_17010</name>
</gene>
<comment type="caution">
    <text evidence="2">The sequence shown here is derived from an EMBL/GenBank/DDBJ whole genome shotgun (WGS) entry which is preliminary data.</text>
</comment>
<organism evidence="2 3">
    <name type="scientific">Streptomyces asoensis</name>
    <dbReference type="NCBI Taxonomy" id="249586"/>
    <lineage>
        <taxon>Bacteria</taxon>
        <taxon>Bacillati</taxon>
        <taxon>Actinomycetota</taxon>
        <taxon>Actinomycetes</taxon>
        <taxon>Kitasatosporales</taxon>
        <taxon>Streptomycetaceae</taxon>
        <taxon>Streptomyces</taxon>
    </lineage>
</organism>
<feature type="region of interest" description="Disordered" evidence="1">
    <location>
        <begin position="22"/>
        <end position="97"/>
    </location>
</feature>
<evidence type="ECO:0000256" key="1">
    <source>
        <dbReference type="SAM" id="MobiDB-lite"/>
    </source>
</evidence>
<reference evidence="3" key="1">
    <citation type="submission" date="2023-07" db="EMBL/GenBank/DDBJ databases">
        <title>Whole genome shotgun sequence of Streptomyces cacaoi subsp. asoensis NBRC 13813.</title>
        <authorList>
            <person name="Komaki H."/>
            <person name="Tamura T."/>
        </authorList>
    </citation>
    <scope>NUCLEOTIDE SEQUENCE [LARGE SCALE GENOMIC DNA]</scope>
    <source>
        <strain evidence="3">NBRC 13813</strain>
    </source>
</reference>
<keyword evidence="3" id="KW-1185">Reference proteome</keyword>
<accession>A0ABQ3RW04</accession>
<feature type="compositionally biased region" description="Pro residues" evidence="1">
    <location>
        <begin position="31"/>
        <end position="49"/>
    </location>
</feature>
<evidence type="ECO:0000313" key="2">
    <source>
        <dbReference type="EMBL" id="GHI60051.1"/>
    </source>
</evidence>
<proteinExistence type="predicted"/>
<name>A0ABQ3RW04_9ACTN</name>
<evidence type="ECO:0000313" key="3">
    <source>
        <dbReference type="Proteomes" id="UP000649259"/>
    </source>
</evidence>
<protein>
    <submittedName>
        <fullName evidence="2">Uncharacterized protein</fullName>
    </submittedName>
</protein>
<dbReference type="Proteomes" id="UP000649259">
    <property type="component" value="Unassembled WGS sequence"/>
</dbReference>